<dbReference type="RefSeq" id="WP_161028590.1">
    <property type="nucleotide sequence ID" value="NZ_WWCJ01000036.1"/>
</dbReference>
<protein>
    <submittedName>
        <fullName evidence="1">Uncharacterized protein</fullName>
    </submittedName>
</protein>
<evidence type="ECO:0000313" key="2">
    <source>
        <dbReference type="Proteomes" id="UP000448575"/>
    </source>
</evidence>
<name>A0A6N9HPU0_9BURK</name>
<proteinExistence type="predicted"/>
<organism evidence="1 2">
    <name type="scientific">Pseudoduganella guangdongensis</name>
    <dbReference type="NCBI Taxonomy" id="2692179"/>
    <lineage>
        <taxon>Bacteria</taxon>
        <taxon>Pseudomonadati</taxon>
        <taxon>Pseudomonadota</taxon>
        <taxon>Betaproteobacteria</taxon>
        <taxon>Burkholderiales</taxon>
        <taxon>Oxalobacteraceae</taxon>
        <taxon>Telluria group</taxon>
        <taxon>Pseudoduganella</taxon>
    </lineage>
</organism>
<dbReference type="AlphaFoldDB" id="A0A6N9HPU0"/>
<dbReference type="Proteomes" id="UP000448575">
    <property type="component" value="Unassembled WGS sequence"/>
</dbReference>
<comment type="caution">
    <text evidence="1">The sequence shown here is derived from an EMBL/GenBank/DDBJ whole genome shotgun (WGS) entry which is preliminary data.</text>
</comment>
<sequence>MSSLFLTPAATNKGGAGATPPMPTSPGSLYLIGLLAKQDGLRVAKNALVARAAYADKEETRFINVQLGNIQSDYARIAAMITAYLSSSAIVQPISQQGLARIRATVEQLQDLVAKRDRAANILQLVTQLLNEWDGQDAPQDGGGNALRIEGDVI</sequence>
<evidence type="ECO:0000313" key="1">
    <source>
        <dbReference type="EMBL" id="MYN05648.1"/>
    </source>
</evidence>
<gene>
    <name evidence="1" type="ORF">GTP41_26515</name>
</gene>
<accession>A0A6N9HPU0</accession>
<reference evidence="1 2" key="1">
    <citation type="submission" date="2019-12" db="EMBL/GenBank/DDBJ databases">
        <title>Novel species isolated from a subtropical stream in China.</title>
        <authorList>
            <person name="Lu H."/>
        </authorList>
    </citation>
    <scope>NUCLEOTIDE SEQUENCE [LARGE SCALE GENOMIC DNA]</scope>
    <source>
        <strain evidence="1 2">DS3</strain>
    </source>
</reference>
<dbReference type="EMBL" id="WWCJ01000036">
    <property type="protein sequence ID" value="MYN05648.1"/>
    <property type="molecule type" value="Genomic_DNA"/>
</dbReference>
<keyword evidence="2" id="KW-1185">Reference proteome</keyword>